<protein>
    <recommendedName>
        <fullName evidence="1">DNA-directed RNA polymerase</fullName>
        <ecNumber evidence="1">2.7.7.6</ecNumber>
    </recommendedName>
</protein>
<dbReference type="Pfam" id="PF04997">
    <property type="entry name" value="RNA_pol_Rpb1_1"/>
    <property type="match status" value="1"/>
</dbReference>
<dbReference type="GO" id="GO:0046872">
    <property type="term" value="F:metal ion binding"/>
    <property type="evidence" value="ECO:0007669"/>
    <property type="project" value="UniProtKB-KW"/>
</dbReference>
<reference evidence="9" key="1">
    <citation type="submission" date="2018-05" db="EMBL/GenBank/DDBJ databases">
        <authorList>
            <person name="Lanie J.A."/>
            <person name="Ng W.-L."/>
            <person name="Kazmierczak K.M."/>
            <person name="Andrzejewski T.M."/>
            <person name="Davidsen T.M."/>
            <person name="Wayne K.J."/>
            <person name="Tettelin H."/>
            <person name="Glass J.I."/>
            <person name="Rusch D."/>
            <person name="Podicherti R."/>
            <person name="Tsui H.-C.T."/>
            <person name="Winkler M.E."/>
        </authorList>
    </citation>
    <scope>NUCLEOTIDE SEQUENCE</scope>
</reference>
<dbReference type="SMART" id="SM00663">
    <property type="entry name" value="RPOLA_N"/>
    <property type="match status" value="1"/>
</dbReference>
<dbReference type="InterPro" id="IPR007083">
    <property type="entry name" value="RNA_pol_Rpb1_4"/>
</dbReference>
<dbReference type="GO" id="GO:0003899">
    <property type="term" value="F:DNA-directed RNA polymerase activity"/>
    <property type="evidence" value="ECO:0007669"/>
    <property type="project" value="UniProtKB-EC"/>
</dbReference>
<dbReference type="InterPro" id="IPR007081">
    <property type="entry name" value="RNA_pol_Rpb1_5"/>
</dbReference>
<keyword evidence="3" id="KW-0808">Transferase</keyword>
<evidence type="ECO:0000259" key="8">
    <source>
        <dbReference type="SMART" id="SM00663"/>
    </source>
</evidence>
<dbReference type="InterPro" id="IPR007080">
    <property type="entry name" value="RNA_pol_Rpb1_1"/>
</dbReference>
<name>A0A381RPU5_9ZZZZ</name>
<dbReference type="Gene3D" id="1.10.150.390">
    <property type="match status" value="1"/>
</dbReference>
<evidence type="ECO:0000256" key="5">
    <source>
        <dbReference type="ARBA" id="ARBA00022723"/>
    </source>
</evidence>
<proteinExistence type="inferred from homology"/>
<keyword evidence="5" id="KW-0479">Metal-binding</keyword>
<dbReference type="Gene3D" id="1.10.132.30">
    <property type="match status" value="1"/>
</dbReference>
<keyword evidence="6" id="KW-0804">Transcription</keyword>
<keyword evidence="4" id="KW-0548">Nucleotidyltransferase</keyword>
<dbReference type="Pfam" id="PF04983">
    <property type="entry name" value="RNA_pol_Rpb1_3"/>
    <property type="match status" value="1"/>
</dbReference>
<comment type="catalytic activity">
    <reaction evidence="7">
        <text>RNA(n) + a ribonucleoside 5'-triphosphate = RNA(n+1) + diphosphate</text>
        <dbReference type="Rhea" id="RHEA:21248"/>
        <dbReference type="Rhea" id="RHEA-COMP:14527"/>
        <dbReference type="Rhea" id="RHEA-COMP:17342"/>
        <dbReference type="ChEBI" id="CHEBI:33019"/>
        <dbReference type="ChEBI" id="CHEBI:61557"/>
        <dbReference type="ChEBI" id="CHEBI:140395"/>
        <dbReference type="EC" id="2.7.7.6"/>
    </reaction>
</comment>
<dbReference type="Gene3D" id="3.30.60.280">
    <property type="match status" value="1"/>
</dbReference>
<dbReference type="GO" id="GO:0000428">
    <property type="term" value="C:DNA-directed RNA polymerase complex"/>
    <property type="evidence" value="ECO:0007669"/>
    <property type="project" value="UniProtKB-KW"/>
</dbReference>
<dbReference type="Gene3D" id="2.40.40.20">
    <property type="match status" value="1"/>
</dbReference>
<dbReference type="Gene3D" id="4.10.860.120">
    <property type="entry name" value="RNA polymerase II, clamp domain"/>
    <property type="match status" value="1"/>
</dbReference>
<dbReference type="HAMAP" id="MF_01322">
    <property type="entry name" value="RNApol_bact_RpoC"/>
    <property type="match status" value="1"/>
</dbReference>
<evidence type="ECO:0000313" key="9">
    <source>
        <dbReference type="EMBL" id="SUZ92988.1"/>
    </source>
</evidence>
<dbReference type="Pfam" id="PF04998">
    <property type="entry name" value="RNA_pol_Rpb1_5"/>
    <property type="match status" value="1"/>
</dbReference>
<dbReference type="InterPro" id="IPR006592">
    <property type="entry name" value="RNA_pol_N"/>
</dbReference>
<dbReference type="CDD" id="cd02655">
    <property type="entry name" value="RNAP_beta'_C"/>
    <property type="match status" value="1"/>
</dbReference>
<dbReference type="GO" id="GO:0006351">
    <property type="term" value="P:DNA-templated transcription"/>
    <property type="evidence" value="ECO:0007669"/>
    <property type="project" value="InterPro"/>
</dbReference>
<dbReference type="InterPro" id="IPR044893">
    <property type="entry name" value="RNA_pol_Rpb1_clamp_domain"/>
</dbReference>
<dbReference type="Gene3D" id="1.10.1790.20">
    <property type="match status" value="1"/>
</dbReference>
<feature type="domain" description="RNA polymerase N-terminal" evidence="8">
    <location>
        <begin position="250"/>
        <end position="529"/>
    </location>
</feature>
<evidence type="ECO:0000256" key="1">
    <source>
        <dbReference type="ARBA" id="ARBA00012418"/>
    </source>
</evidence>
<dbReference type="SUPFAM" id="SSF64484">
    <property type="entry name" value="beta and beta-prime subunits of DNA dependent RNA-polymerase"/>
    <property type="match status" value="1"/>
</dbReference>
<organism evidence="9">
    <name type="scientific">marine metagenome</name>
    <dbReference type="NCBI Taxonomy" id="408172"/>
    <lineage>
        <taxon>unclassified sequences</taxon>
        <taxon>metagenomes</taxon>
        <taxon>ecological metagenomes</taxon>
    </lineage>
</organism>
<evidence type="ECO:0000256" key="7">
    <source>
        <dbReference type="ARBA" id="ARBA00048552"/>
    </source>
</evidence>
<dbReference type="Pfam" id="PF05000">
    <property type="entry name" value="RNA_pol_Rpb1_4"/>
    <property type="match status" value="1"/>
</dbReference>
<keyword evidence="2" id="KW-0240">DNA-directed RNA polymerase</keyword>
<dbReference type="InterPro" id="IPR012754">
    <property type="entry name" value="DNA-dir_RpoC_beta_prime_bact"/>
</dbReference>
<dbReference type="EMBL" id="UINC01002108">
    <property type="protein sequence ID" value="SUZ92988.1"/>
    <property type="molecule type" value="Genomic_DNA"/>
</dbReference>
<dbReference type="Gene3D" id="1.10.40.90">
    <property type="match status" value="1"/>
</dbReference>
<dbReference type="NCBIfam" id="TIGR02386">
    <property type="entry name" value="rpoC_TIGR"/>
    <property type="match status" value="1"/>
</dbReference>
<dbReference type="CDD" id="cd01609">
    <property type="entry name" value="RNAP_beta'_N"/>
    <property type="match status" value="1"/>
</dbReference>
<dbReference type="InterPro" id="IPR007066">
    <property type="entry name" value="RNA_pol_Rpb1_3"/>
</dbReference>
<dbReference type="PANTHER" id="PTHR19376:SF54">
    <property type="entry name" value="DNA-DIRECTED RNA POLYMERASE SUBUNIT BETA"/>
    <property type="match status" value="1"/>
</dbReference>
<dbReference type="Gene3D" id="2.40.50.100">
    <property type="match status" value="3"/>
</dbReference>
<dbReference type="EC" id="2.7.7.6" evidence="1"/>
<gene>
    <name evidence="9" type="ORF">METZ01_LOCUS45842</name>
</gene>
<evidence type="ECO:0000256" key="3">
    <source>
        <dbReference type="ARBA" id="ARBA00022679"/>
    </source>
</evidence>
<evidence type="ECO:0000256" key="4">
    <source>
        <dbReference type="ARBA" id="ARBA00022695"/>
    </source>
</evidence>
<dbReference type="InterPro" id="IPR042102">
    <property type="entry name" value="RNA_pol_Rpb1_3_sf"/>
</dbReference>
<evidence type="ECO:0000256" key="6">
    <source>
        <dbReference type="ARBA" id="ARBA00023163"/>
    </source>
</evidence>
<evidence type="ECO:0000256" key="2">
    <source>
        <dbReference type="ARBA" id="ARBA00022478"/>
    </source>
</evidence>
<accession>A0A381RPU5</accession>
<dbReference type="FunFam" id="1.10.150.390:FF:000002">
    <property type="entry name" value="DNA-directed RNA polymerase subunit beta"/>
    <property type="match status" value="1"/>
</dbReference>
<dbReference type="InterPro" id="IPR000722">
    <property type="entry name" value="RNA_pol_asu"/>
</dbReference>
<dbReference type="InterPro" id="IPR045867">
    <property type="entry name" value="DNA-dir_RpoC_beta_prime"/>
</dbReference>
<dbReference type="Gene3D" id="1.10.274.100">
    <property type="entry name" value="RNA polymerase Rpb1, domain 3"/>
    <property type="match status" value="2"/>
</dbReference>
<dbReference type="PANTHER" id="PTHR19376">
    <property type="entry name" value="DNA-DIRECTED RNA POLYMERASE"/>
    <property type="match status" value="1"/>
</dbReference>
<dbReference type="InterPro" id="IPR038120">
    <property type="entry name" value="Rpb1_funnel_sf"/>
</dbReference>
<dbReference type="GO" id="GO:0003677">
    <property type="term" value="F:DNA binding"/>
    <property type="evidence" value="ECO:0007669"/>
    <property type="project" value="InterPro"/>
</dbReference>
<dbReference type="Pfam" id="PF00623">
    <property type="entry name" value="RNA_pol_Rpb1_2"/>
    <property type="match status" value="2"/>
</dbReference>
<sequence length="1431" mass="159938">MLFSNKPTSRLSQSFSTITVGLLSPEEILDRSFGETLKPETINYRSYKPEKDGLFCEKIFGPTKDWECHCGKYKRIRYRGIVCDRCGVEVTRKSVRRDRIGHITLAVPVIHIWYLRSIPSKISYLLGYTTKQLEQIVYFEKFVILNPGASGREYGELLEEEDYLKLEQEFGIDVVSEDDRDEDRYFEAEMGGEAVLRLLRDLDVVGKINELLEVVKSKTSVQKTEVALKRLRILKKFDPRIEKKIYNKPEWMVLSVLPVIPPELRPLVPLDGGRFAASDLNDLYRRVIIRNNRLKQLMEIKAPDVILRNEKRMLQESVDALIDNSRMKSAVRSGTRRPLKSLSDSLKGKSGRFRQNLLGKRVDYSGRSVIVVGPELKLHECGIPKEMAMELFKPHVIYELIKVGYSRTPRSAKMLVETKAPEVYKVLENAVKDHPVLLNRAPTLHRLGVQAFQPVLIEGKAIRLHPLVCAAFNADFDGDQMAVHVPLSAEAKMEAWLLMLSSHNILHPATGSPIAIPSQDMVLGCYFLTRPRSGALGEGTKFGSFHEAELAFSNHEVSLHAYVSFRMEDGWINDTTLGRIIFNEKLPKEMPYINKTMNKKILTNIIGQCYKKAGNYQTISFLDDLKDLGFEFAFKSGISIAINDIHIPDKKDEILDAAQKQVEEIQEKFDRHVLTEGERYNKVIDIWTHATSDVANEMFKELENDDQGFNPLFMMADSGARGSQDQIKQLAGMRGLMAKPKKSMVGASGEIIENPIKSNFKEGLSAFEYFISTHGARKGLADTALKTADAGYLTRRLVDVAQDVTITMEDCKTVQGTMLEDLKEGEEIIESLEERIIGRYILEDIVDPIDNTKFAKKGTLLDEKTVDLISKGNVYQVKVRSVLTCEAPHGVCMCCYGLNLASHKEPRIGDAVGIMAAQSIGEPGTQLTLRTFHIGGTASRIVEQSHRSAKKEGTIKLSESLNLIGIKDENGNDVMVASVRNGKMELMDKKGNSISNWQVPYGSKVFVENGEKVKVGQTLFAWDPYTDVILARTAGIIHFRDMIEGETYIEEAVESGKKMIVITESKNRDLSPHIHIEGTGKDEASGGASILPVRATVVVRDGDKVKAGQILVKIPRDAGKTRDITGGLPRIAELFEARNPANPAVITEVDGTIKYGKVKRGIREIHVIGKEKENIYKIPYGKHILVHEGDLVFAGDKLCEGSVSPKDILRIGGASKVQEFLVNAIQEVYRLQGVAINDKHIEVIVRQMMKKVTVEDAGDTLYLHGDRINRFEIQNTNEEMKKKAVVTNSGDSDYEEGDVVYTSNIKDVNKDLKESGKKPIKTSKPKPVTFSPLLLGITRASLNTESFISAASFQETTRVLTDAAVEGKTDYLKGLKENVIIGRLIPAGTGALQNRGLIVTNPGEQERESAIQEVELPVEENQHEELAGQLV</sequence>